<dbReference type="CDD" id="cd00590">
    <property type="entry name" value="RRM_SF"/>
    <property type="match status" value="1"/>
</dbReference>
<dbReference type="PANTHER" id="PTHR48034">
    <property type="entry name" value="TRANSFORMER-2 SEX-DETERMINING PROTEIN-RELATED"/>
    <property type="match status" value="1"/>
</dbReference>
<evidence type="ECO:0000256" key="1">
    <source>
        <dbReference type="PROSITE-ProRule" id="PRU00176"/>
    </source>
</evidence>
<organism evidence="4 5">
    <name type="scientific">Arthroderma benhamiae (strain ATCC MYA-4681 / CBS 112371)</name>
    <name type="common">Trichophyton mentagrophytes</name>
    <dbReference type="NCBI Taxonomy" id="663331"/>
    <lineage>
        <taxon>Eukaryota</taxon>
        <taxon>Fungi</taxon>
        <taxon>Dikarya</taxon>
        <taxon>Ascomycota</taxon>
        <taxon>Pezizomycotina</taxon>
        <taxon>Eurotiomycetes</taxon>
        <taxon>Eurotiomycetidae</taxon>
        <taxon>Onygenales</taxon>
        <taxon>Arthrodermataceae</taxon>
        <taxon>Trichophyton</taxon>
    </lineage>
</organism>
<dbReference type="SUPFAM" id="SSF54928">
    <property type="entry name" value="RNA-binding domain, RBD"/>
    <property type="match status" value="1"/>
</dbReference>
<protein>
    <recommendedName>
        <fullName evidence="3">RRM domain-containing protein</fullName>
    </recommendedName>
</protein>
<feature type="compositionally biased region" description="Basic and acidic residues" evidence="2">
    <location>
        <begin position="80"/>
        <end position="94"/>
    </location>
</feature>
<dbReference type="eggNOG" id="ENOG502S146">
    <property type="taxonomic scope" value="Eukaryota"/>
</dbReference>
<dbReference type="SMART" id="SM00360">
    <property type="entry name" value="RRM"/>
    <property type="match status" value="1"/>
</dbReference>
<dbReference type="InterPro" id="IPR035979">
    <property type="entry name" value="RBD_domain_sf"/>
</dbReference>
<feature type="region of interest" description="Disordered" evidence="2">
    <location>
        <begin position="69"/>
        <end position="94"/>
    </location>
</feature>
<evidence type="ECO:0000256" key="2">
    <source>
        <dbReference type="SAM" id="MobiDB-lite"/>
    </source>
</evidence>
<keyword evidence="1" id="KW-0694">RNA-binding</keyword>
<dbReference type="HOGENOM" id="CLU_012062_28_8_1"/>
<dbReference type="Proteomes" id="UP000008866">
    <property type="component" value="Unassembled WGS sequence"/>
</dbReference>
<dbReference type="GeneID" id="9522406"/>
<dbReference type="PROSITE" id="PS50102">
    <property type="entry name" value="RRM"/>
    <property type="match status" value="1"/>
</dbReference>
<name>D4AJJ3_ARTBC</name>
<gene>
    <name evidence="4" type="ORF">ARB_04443</name>
</gene>
<dbReference type="Gene3D" id="3.30.70.330">
    <property type="match status" value="1"/>
</dbReference>
<dbReference type="KEGG" id="abe:ARB_04443"/>
<dbReference type="InterPro" id="IPR000504">
    <property type="entry name" value="RRM_dom"/>
</dbReference>
<evidence type="ECO:0000313" key="5">
    <source>
        <dbReference type="Proteomes" id="UP000008866"/>
    </source>
</evidence>
<accession>D4AJJ3</accession>
<dbReference type="EMBL" id="ABSU01000001">
    <property type="protein sequence ID" value="EFE36916.1"/>
    <property type="molecule type" value="Genomic_DNA"/>
</dbReference>
<dbReference type="STRING" id="663331.D4AJJ3"/>
<dbReference type="InterPro" id="IPR012677">
    <property type="entry name" value="Nucleotide-bd_a/b_plait_sf"/>
</dbReference>
<evidence type="ECO:0000259" key="3">
    <source>
        <dbReference type="PROSITE" id="PS50102"/>
    </source>
</evidence>
<dbReference type="InterPro" id="IPR050441">
    <property type="entry name" value="RBM"/>
</dbReference>
<comment type="caution">
    <text evidence="4">The sequence shown here is derived from an EMBL/GenBank/DDBJ whole genome shotgun (WGS) entry which is preliminary data.</text>
</comment>
<evidence type="ECO:0000313" key="4">
    <source>
        <dbReference type="EMBL" id="EFE36916.1"/>
    </source>
</evidence>
<proteinExistence type="predicted"/>
<dbReference type="RefSeq" id="XP_003017561.1">
    <property type="nucleotide sequence ID" value="XM_003017515.1"/>
</dbReference>
<dbReference type="GO" id="GO:0003723">
    <property type="term" value="F:RNA binding"/>
    <property type="evidence" value="ECO:0007669"/>
    <property type="project" value="UniProtKB-UniRule"/>
</dbReference>
<feature type="domain" description="RRM" evidence="3">
    <location>
        <begin position="15"/>
        <end position="78"/>
    </location>
</feature>
<keyword evidence="5" id="KW-1185">Reference proteome</keyword>
<dbReference type="AlphaFoldDB" id="D4AJJ3"/>
<dbReference type="Pfam" id="PF00076">
    <property type="entry name" value="RRM_1"/>
    <property type="match status" value="1"/>
</dbReference>
<sequence length="94" mass="10433">MKNADDEEGAQNTGTNLFVTGIHPRLSEADVTRLFEKYGEVENCSIMLDPHTKESRGFGFVNMATPDQAEAAREGLQGESHPKFSTIDKRDFAK</sequence>
<reference evidence="5" key="1">
    <citation type="journal article" date="2011" name="Genome Biol.">
        <title>Comparative and functional genomics provide insights into the pathogenicity of dermatophytic fungi.</title>
        <authorList>
            <person name="Burmester A."/>
            <person name="Shelest E."/>
            <person name="Gloeckner G."/>
            <person name="Heddergott C."/>
            <person name="Schindler S."/>
            <person name="Staib P."/>
            <person name="Heidel A."/>
            <person name="Felder M."/>
            <person name="Petzold A."/>
            <person name="Szafranski K."/>
            <person name="Feuermann M."/>
            <person name="Pedruzzi I."/>
            <person name="Priebe S."/>
            <person name="Groth M."/>
            <person name="Winkler R."/>
            <person name="Li W."/>
            <person name="Kniemeyer O."/>
            <person name="Schroeckh V."/>
            <person name="Hertweck C."/>
            <person name="Hube B."/>
            <person name="White T.C."/>
            <person name="Platzer M."/>
            <person name="Guthke R."/>
            <person name="Heitman J."/>
            <person name="Woestemeyer J."/>
            <person name="Zipfel P.F."/>
            <person name="Monod M."/>
            <person name="Brakhage A.A."/>
        </authorList>
    </citation>
    <scope>NUCLEOTIDE SEQUENCE [LARGE SCALE GENOMIC DNA]</scope>
    <source>
        <strain evidence="5">ATCC MYA-4681 / CBS 112371</strain>
    </source>
</reference>